<reference evidence="3" key="2">
    <citation type="submission" date="2023-06" db="EMBL/GenBank/DDBJ databases">
        <authorList>
            <consortium name="Lawrence Berkeley National Laboratory"/>
            <person name="Haridas S."/>
            <person name="Hensen N."/>
            <person name="Bonometti L."/>
            <person name="Westerberg I."/>
            <person name="Brannstrom I.O."/>
            <person name="Guillou S."/>
            <person name="Cros-Aarteil S."/>
            <person name="Calhoun S."/>
            <person name="Kuo A."/>
            <person name="Mondo S."/>
            <person name="Pangilinan J."/>
            <person name="Riley R."/>
            <person name="Labutti K."/>
            <person name="Andreopoulos B."/>
            <person name="Lipzen A."/>
            <person name="Chen C."/>
            <person name="Yanf M."/>
            <person name="Daum C."/>
            <person name="Ng V."/>
            <person name="Clum A."/>
            <person name="Steindorff A."/>
            <person name="Ohm R."/>
            <person name="Martin F."/>
            <person name="Silar P."/>
            <person name="Natvig D."/>
            <person name="Lalanne C."/>
            <person name="Gautier V."/>
            <person name="Ament-Velasquez S.L."/>
            <person name="Kruys A."/>
            <person name="Hutchinson M.I."/>
            <person name="Powell A.J."/>
            <person name="Barry K."/>
            <person name="Miller A.N."/>
            <person name="Grigoriev I.V."/>
            <person name="Debuchy R."/>
            <person name="Gladieux P."/>
            <person name="Thoren M.H."/>
            <person name="Johannesson H."/>
        </authorList>
    </citation>
    <scope>NUCLEOTIDE SEQUENCE</scope>
    <source>
        <strain evidence="3">CBS 958.72</strain>
    </source>
</reference>
<feature type="compositionally biased region" description="Low complexity" evidence="2">
    <location>
        <begin position="20"/>
        <end position="29"/>
    </location>
</feature>
<accession>A0AAE0KFZ6</accession>
<keyword evidence="3" id="KW-0489">Methyltransferase</keyword>
<dbReference type="Pfam" id="PF13489">
    <property type="entry name" value="Methyltransf_23"/>
    <property type="match status" value="1"/>
</dbReference>
<dbReference type="SUPFAM" id="SSF53335">
    <property type="entry name" value="S-adenosyl-L-methionine-dependent methyltransferases"/>
    <property type="match status" value="1"/>
</dbReference>
<sequence length="350" mass="38587">MASPPATHEAGPALSPPAAPAVAAATPQAEGPIEVEGESTDETDSSYGDQVTTFTASLTSSLVDYPIEHGRQYHAYRAGSYPLPNDEPELERLDMTHQLMLAGLNGKLYLAPVDMEKVQSILDVGTGTGIWAIEMGDRFPKAEILGNDLSAIQPHWIPPNVKFEIDDVESPWVYSKPFDFIFSRYMAGSILNWPAFVQNVHDNLAPGGWAEFQDYDGEWYSDDGSLTASHATRTWMNGLIEAGNKLGRDPQPGGKLEGWARAAGFANVTHRRFKFPIGPWARDPHLKRVGLWNITQVLEGLEAFSLRLYCDVLGWKEDEVVVLLANVRNELKGGKIHAHVELHVVYGQKV</sequence>
<gene>
    <name evidence="3" type="ORF">B0T24DRAFT_617031</name>
</gene>
<dbReference type="CDD" id="cd02440">
    <property type="entry name" value="AdoMet_MTases"/>
    <property type="match status" value="1"/>
</dbReference>
<dbReference type="GO" id="GO:0008168">
    <property type="term" value="F:methyltransferase activity"/>
    <property type="evidence" value="ECO:0007669"/>
    <property type="project" value="UniProtKB-KW"/>
</dbReference>
<keyword evidence="3" id="KW-0808">Transferase</keyword>
<protein>
    <submittedName>
        <fullName evidence="3">S-adenosyl-L-methionine-dependent methyltransferase</fullName>
    </submittedName>
</protein>
<dbReference type="PANTHER" id="PTHR43591:SF10">
    <property type="entry name" value="ABC TRANSMEMBRANE TYPE-1 DOMAIN-CONTAINING PROTEIN-RELATED"/>
    <property type="match status" value="1"/>
</dbReference>
<feature type="compositionally biased region" description="Acidic residues" evidence="2">
    <location>
        <begin position="33"/>
        <end position="44"/>
    </location>
</feature>
<dbReference type="Gene3D" id="3.40.50.150">
    <property type="entry name" value="Vaccinia Virus protein VP39"/>
    <property type="match status" value="1"/>
</dbReference>
<organism evidence="3 4">
    <name type="scientific">Lasiosphaeria ovina</name>
    <dbReference type="NCBI Taxonomy" id="92902"/>
    <lineage>
        <taxon>Eukaryota</taxon>
        <taxon>Fungi</taxon>
        <taxon>Dikarya</taxon>
        <taxon>Ascomycota</taxon>
        <taxon>Pezizomycotina</taxon>
        <taxon>Sordariomycetes</taxon>
        <taxon>Sordariomycetidae</taxon>
        <taxon>Sordariales</taxon>
        <taxon>Lasiosphaeriaceae</taxon>
        <taxon>Lasiosphaeria</taxon>
    </lineage>
</organism>
<evidence type="ECO:0000313" key="3">
    <source>
        <dbReference type="EMBL" id="KAK3375786.1"/>
    </source>
</evidence>
<comment type="similarity">
    <text evidence="1">Belongs to the methyltransferase superfamily. LaeA methyltransferase family.</text>
</comment>
<dbReference type="Proteomes" id="UP001287356">
    <property type="component" value="Unassembled WGS sequence"/>
</dbReference>
<evidence type="ECO:0000256" key="2">
    <source>
        <dbReference type="SAM" id="MobiDB-lite"/>
    </source>
</evidence>
<comment type="caution">
    <text evidence="3">The sequence shown here is derived from an EMBL/GenBank/DDBJ whole genome shotgun (WGS) entry which is preliminary data.</text>
</comment>
<evidence type="ECO:0000313" key="4">
    <source>
        <dbReference type="Proteomes" id="UP001287356"/>
    </source>
</evidence>
<dbReference type="InterPro" id="IPR029063">
    <property type="entry name" value="SAM-dependent_MTases_sf"/>
</dbReference>
<evidence type="ECO:0000256" key="1">
    <source>
        <dbReference type="ARBA" id="ARBA00038158"/>
    </source>
</evidence>
<feature type="region of interest" description="Disordered" evidence="2">
    <location>
        <begin position="1"/>
        <end position="48"/>
    </location>
</feature>
<reference evidence="3" key="1">
    <citation type="journal article" date="2023" name="Mol. Phylogenet. Evol.">
        <title>Genome-scale phylogeny and comparative genomics of the fungal order Sordariales.</title>
        <authorList>
            <person name="Hensen N."/>
            <person name="Bonometti L."/>
            <person name="Westerberg I."/>
            <person name="Brannstrom I.O."/>
            <person name="Guillou S."/>
            <person name="Cros-Aarteil S."/>
            <person name="Calhoun S."/>
            <person name="Haridas S."/>
            <person name="Kuo A."/>
            <person name="Mondo S."/>
            <person name="Pangilinan J."/>
            <person name="Riley R."/>
            <person name="LaButti K."/>
            <person name="Andreopoulos B."/>
            <person name="Lipzen A."/>
            <person name="Chen C."/>
            <person name="Yan M."/>
            <person name="Daum C."/>
            <person name="Ng V."/>
            <person name="Clum A."/>
            <person name="Steindorff A."/>
            <person name="Ohm R.A."/>
            <person name="Martin F."/>
            <person name="Silar P."/>
            <person name="Natvig D.O."/>
            <person name="Lalanne C."/>
            <person name="Gautier V."/>
            <person name="Ament-Velasquez S.L."/>
            <person name="Kruys A."/>
            <person name="Hutchinson M.I."/>
            <person name="Powell A.J."/>
            <person name="Barry K."/>
            <person name="Miller A.N."/>
            <person name="Grigoriev I.V."/>
            <person name="Debuchy R."/>
            <person name="Gladieux P."/>
            <person name="Hiltunen Thoren M."/>
            <person name="Johannesson H."/>
        </authorList>
    </citation>
    <scope>NUCLEOTIDE SEQUENCE</scope>
    <source>
        <strain evidence="3">CBS 958.72</strain>
    </source>
</reference>
<proteinExistence type="inferred from homology"/>
<dbReference type="PANTHER" id="PTHR43591">
    <property type="entry name" value="METHYLTRANSFERASE"/>
    <property type="match status" value="1"/>
</dbReference>
<dbReference type="GO" id="GO:0032259">
    <property type="term" value="P:methylation"/>
    <property type="evidence" value="ECO:0007669"/>
    <property type="project" value="UniProtKB-KW"/>
</dbReference>
<keyword evidence="4" id="KW-1185">Reference proteome</keyword>
<name>A0AAE0KFZ6_9PEZI</name>
<dbReference type="EMBL" id="JAULSN010000003">
    <property type="protein sequence ID" value="KAK3375786.1"/>
    <property type="molecule type" value="Genomic_DNA"/>
</dbReference>
<dbReference type="AlphaFoldDB" id="A0AAE0KFZ6"/>